<evidence type="ECO:0000313" key="3">
    <source>
        <dbReference type="Proteomes" id="UP000527324"/>
    </source>
</evidence>
<comment type="caution">
    <text evidence="2">The sequence shown here is derived from an EMBL/GenBank/DDBJ whole genome shotgun (WGS) entry which is preliminary data.</text>
</comment>
<name>A0A7W9C3T5_9CAUL</name>
<organism evidence="2 3">
    <name type="scientific">Brevundimonas aurantiaca</name>
    <dbReference type="NCBI Taxonomy" id="74316"/>
    <lineage>
        <taxon>Bacteria</taxon>
        <taxon>Pseudomonadati</taxon>
        <taxon>Pseudomonadota</taxon>
        <taxon>Alphaproteobacteria</taxon>
        <taxon>Caulobacterales</taxon>
        <taxon>Caulobacteraceae</taxon>
        <taxon>Brevundimonas</taxon>
    </lineage>
</organism>
<dbReference type="EMBL" id="JACHOQ010000001">
    <property type="protein sequence ID" value="MBB5738549.1"/>
    <property type="molecule type" value="Genomic_DNA"/>
</dbReference>
<proteinExistence type="inferred from homology"/>
<accession>A0A7W9C3T5</accession>
<comment type="similarity">
    <text evidence="1">Belongs to the FrmR/RcnR family.</text>
</comment>
<dbReference type="PANTHER" id="PTHR33677:SF5">
    <property type="entry name" value="TRANSCRIPTIONAL REPRESSOR FRMR"/>
    <property type="match status" value="1"/>
</dbReference>
<evidence type="ECO:0000313" key="2">
    <source>
        <dbReference type="EMBL" id="MBB5738549.1"/>
    </source>
</evidence>
<dbReference type="InterPro" id="IPR038390">
    <property type="entry name" value="Metal_Tscrpt_repr_sf"/>
</dbReference>
<reference evidence="2 3" key="1">
    <citation type="submission" date="2020-08" db="EMBL/GenBank/DDBJ databases">
        <title>Genomic Encyclopedia of Type Strains, Phase IV (KMG-IV): sequencing the most valuable type-strain genomes for metagenomic binning, comparative biology and taxonomic classification.</title>
        <authorList>
            <person name="Goeker M."/>
        </authorList>
    </citation>
    <scope>NUCLEOTIDE SEQUENCE [LARGE SCALE GENOMIC DNA]</scope>
    <source>
        <strain evidence="2 3">DSM 4731</strain>
    </source>
</reference>
<dbReference type="GO" id="GO:0046872">
    <property type="term" value="F:metal ion binding"/>
    <property type="evidence" value="ECO:0007669"/>
    <property type="project" value="InterPro"/>
</dbReference>
<dbReference type="InterPro" id="IPR003735">
    <property type="entry name" value="Metal_Tscrpt_repr"/>
</dbReference>
<dbReference type="GO" id="GO:0045892">
    <property type="term" value="P:negative regulation of DNA-templated transcription"/>
    <property type="evidence" value="ECO:0007669"/>
    <property type="project" value="UniProtKB-ARBA"/>
</dbReference>
<dbReference type="PANTHER" id="PTHR33677">
    <property type="entry name" value="TRANSCRIPTIONAL REPRESSOR FRMR-RELATED"/>
    <property type="match status" value="1"/>
</dbReference>
<sequence length="90" mass="9721">MAHIAADKPKLMARVRRINGQVSALERAINDDVDCIAVLQQAAAVRGALGGLVEALILQHLEHHVAAPHLDEAARRKGADELISIIGRYK</sequence>
<dbReference type="RefSeq" id="WP_054766308.1">
    <property type="nucleotide sequence ID" value="NZ_CAJFZS010000001.1"/>
</dbReference>
<dbReference type="Proteomes" id="UP000527324">
    <property type="component" value="Unassembled WGS sequence"/>
</dbReference>
<dbReference type="AlphaFoldDB" id="A0A7W9C3T5"/>
<dbReference type="CDD" id="cd10153">
    <property type="entry name" value="RcnR-FrmR-like_DUF156"/>
    <property type="match status" value="1"/>
</dbReference>
<dbReference type="GO" id="GO:0003677">
    <property type="term" value="F:DNA binding"/>
    <property type="evidence" value="ECO:0007669"/>
    <property type="project" value="UniProtKB-KW"/>
</dbReference>
<dbReference type="Gene3D" id="1.20.58.1000">
    <property type="entry name" value="Metal-sensitive repressor, helix protomer"/>
    <property type="match status" value="1"/>
</dbReference>
<keyword evidence="2" id="KW-0238">DNA-binding</keyword>
<evidence type="ECO:0000256" key="1">
    <source>
        <dbReference type="ARBA" id="ARBA00005260"/>
    </source>
</evidence>
<protein>
    <submittedName>
        <fullName evidence="2">DNA-binding FrmR family transcriptional regulator</fullName>
    </submittedName>
</protein>
<dbReference type="Pfam" id="PF02583">
    <property type="entry name" value="Trns_repr_metal"/>
    <property type="match status" value="1"/>
</dbReference>
<gene>
    <name evidence="2" type="ORF">GGQ93_000240</name>
</gene>
<keyword evidence="3" id="KW-1185">Reference proteome</keyword>